<protein>
    <submittedName>
        <fullName evidence="2">Uncharacterized protein</fullName>
    </submittedName>
</protein>
<evidence type="ECO:0000313" key="2">
    <source>
        <dbReference type="EMBL" id="CAD9461550.1"/>
    </source>
</evidence>
<organism evidence="2">
    <name type="scientific">Alexandrium andersonii</name>
    <dbReference type="NCBI Taxonomy" id="327968"/>
    <lineage>
        <taxon>Eukaryota</taxon>
        <taxon>Sar</taxon>
        <taxon>Alveolata</taxon>
        <taxon>Dinophyceae</taxon>
        <taxon>Gonyaulacales</taxon>
        <taxon>Pyrocystaceae</taxon>
        <taxon>Alexandrium</taxon>
    </lineage>
</organism>
<keyword evidence="1" id="KW-1133">Transmembrane helix</keyword>
<feature type="transmembrane region" description="Helical" evidence="1">
    <location>
        <begin position="21"/>
        <end position="41"/>
    </location>
</feature>
<reference evidence="2" key="1">
    <citation type="submission" date="2021-01" db="EMBL/GenBank/DDBJ databases">
        <authorList>
            <person name="Corre E."/>
            <person name="Pelletier E."/>
            <person name="Niang G."/>
            <person name="Scheremetjew M."/>
            <person name="Finn R."/>
            <person name="Kale V."/>
            <person name="Holt S."/>
            <person name="Cochrane G."/>
            <person name="Meng A."/>
            <person name="Brown T."/>
            <person name="Cohen L."/>
        </authorList>
    </citation>
    <scope>NUCLEOTIDE SEQUENCE</scope>
    <source>
        <strain evidence="2">CCMP2222</strain>
    </source>
</reference>
<dbReference type="AlphaFoldDB" id="A0A7S2DQV4"/>
<evidence type="ECO:0000256" key="1">
    <source>
        <dbReference type="SAM" id="Phobius"/>
    </source>
</evidence>
<dbReference type="EMBL" id="HBGQ01058196">
    <property type="protein sequence ID" value="CAD9461550.1"/>
    <property type="molecule type" value="Transcribed_RNA"/>
</dbReference>
<feature type="transmembrane region" description="Helical" evidence="1">
    <location>
        <begin position="47"/>
        <end position="70"/>
    </location>
</feature>
<proteinExistence type="predicted"/>
<keyword evidence="1" id="KW-0472">Membrane</keyword>
<sequence length="171" mass="18735">MISDMKMYIGKYVSILTRVSGKGLAFIFLGSSLFCGMWNNVEGGFQKFLAVVLCLGPLVVGIAALVIGIMKSKKLNQAKRMLDFNTLDARYDNWARTYPGPQGGLAPQEFNNLTAEAGVPRWEEADLKLIFNALVSNPTLRMTAPSASGDTEAKIPREDLKSWVSGSVVWL</sequence>
<name>A0A7S2DQV4_9DINO</name>
<keyword evidence="1" id="KW-0812">Transmembrane</keyword>
<gene>
    <name evidence="2" type="ORF">AAND1436_LOCUS28117</name>
</gene>
<accession>A0A7S2DQV4</accession>